<organism evidence="7 8">
    <name type="scientific">Penicillium cinerascens</name>
    <dbReference type="NCBI Taxonomy" id="70096"/>
    <lineage>
        <taxon>Eukaryota</taxon>
        <taxon>Fungi</taxon>
        <taxon>Dikarya</taxon>
        <taxon>Ascomycota</taxon>
        <taxon>Pezizomycotina</taxon>
        <taxon>Eurotiomycetes</taxon>
        <taxon>Eurotiomycetidae</taxon>
        <taxon>Eurotiales</taxon>
        <taxon>Aspergillaceae</taxon>
        <taxon>Penicillium</taxon>
    </lineage>
</organism>
<dbReference type="GO" id="GO:0071944">
    <property type="term" value="C:cell periphery"/>
    <property type="evidence" value="ECO:0007669"/>
    <property type="project" value="UniProtKB-ARBA"/>
</dbReference>
<gene>
    <name evidence="7" type="ORF">N7498_004163</name>
</gene>
<proteinExistence type="predicted"/>
<evidence type="ECO:0000256" key="3">
    <source>
        <dbReference type="ARBA" id="ARBA00022989"/>
    </source>
</evidence>
<feature type="region of interest" description="Disordered" evidence="5">
    <location>
        <begin position="499"/>
        <end position="523"/>
    </location>
</feature>
<feature type="region of interest" description="Disordered" evidence="5">
    <location>
        <begin position="240"/>
        <end position="275"/>
    </location>
</feature>
<evidence type="ECO:0000256" key="2">
    <source>
        <dbReference type="ARBA" id="ARBA00022692"/>
    </source>
</evidence>
<dbReference type="InterPro" id="IPR051694">
    <property type="entry name" value="Immunoregulatory_rcpt-like"/>
</dbReference>
<dbReference type="AlphaFoldDB" id="A0A9W9N3I3"/>
<protein>
    <submittedName>
        <fullName evidence="7">Uncharacterized protein</fullName>
    </submittedName>
</protein>
<dbReference type="Proteomes" id="UP001150904">
    <property type="component" value="Unassembled WGS sequence"/>
</dbReference>
<dbReference type="EMBL" id="JAPQKR010000008">
    <property type="protein sequence ID" value="KAJ5212517.1"/>
    <property type="molecule type" value="Genomic_DNA"/>
</dbReference>
<reference evidence="7" key="2">
    <citation type="journal article" date="2023" name="IMA Fungus">
        <title>Comparative genomic study of the Penicillium genus elucidates a diverse pangenome and 15 lateral gene transfer events.</title>
        <authorList>
            <person name="Petersen C."/>
            <person name="Sorensen T."/>
            <person name="Nielsen M.R."/>
            <person name="Sondergaard T.E."/>
            <person name="Sorensen J.L."/>
            <person name="Fitzpatrick D.A."/>
            <person name="Frisvad J.C."/>
            <person name="Nielsen K.L."/>
        </authorList>
    </citation>
    <scope>NUCLEOTIDE SEQUENCE</scope>
    <source>
        <strain evidence="7">IBT 15544</strain>
    </source>
</reference>
<feature type="transmembrane region" description="Helical" evidence="6">
    <location>
        <begin position="373"/>
        <end position="395"/>
    </location>
</feature>
<evidence type="ECO:0000256" key="5">
    <source>
        <dbReference type="SAM" id="MobiDB-lite"/>
    </source>
</evidence>
<dbReference type="PANTHER" id="PTHR15549">
    <property type="entry name" value="PAIRED IMMUNOGLOBULIN-LIKE TYPE 2 RECEPTOR"/>
    <property type="match status" value="1"/>
</dbReference>
<feature type="region of interest" description="Disordered" evidence="5">
    <location>
        <begin position="327"/>
        <end position="366"/>
    </location>
</feature>
<keyword evidence="3 6" id="KW-1133">Transmembrane helix</keyword>
<comment type="subcellular location">
    <subcellularLocation>
        <location evidence="1">Membrane</location>
        <topology evidence="1">Single-pass membrane protein</topology>
    </subcellularLocation>
</comment>
<dbReference type="SUPFAM" id="SSF117281">
    <property type="entry name" value="Kelch motif"/>
    <property type="match status" value="1"/>
</dbReference>
<evidence type="ECO:0000256" key="1">
    <source>
        <dbReference type="ARBA" id="ARBA00004167"/>
    </source>
</evidence>
<dbReference type="GO" id="GO:0016020">
    <property type="term" value="C:membrane"/>
    <property type="evidence" value="ECO:0007669"/>
    <property type="project" value="UniProtKB-SubCell"/>
</dbReference>
<dbReference type="GeneID" id="83178526"/>
<dbReference type="OrthoDB" id="5352000at2759"/>
<keyword evidence="4 6" id="KW-0472">Membrane</keyword>
<dbReference type="InterPro" id="IPR015915">
    <property type="entry name" value="Kelch-typ_b-propeller"/>
</dbReference>
<feature type="compositionally biased region" description="Polar residues" evidence="5">
    <location>
        <begin position="603"/>
        <end position="613"/>
    </location>
</feature>
<evidence type="ECO:0000256" key="6">
    <source>
        <dbReference type="SAM" id="Phobius"/>
    </source>
</evidence>
<name>A0A9W9N3I3_9EURO</name>
<evidence type="ECO:0000313" key="8">
    <source>
        <dbReference type="Proteomes" id="UP001150904"/>
    </source>
</evidence>
<comment type="caution">
    <text evidence="7">The sequence shown here is derived from an EMBL/GenBank/DDBJ whole genome shotgun (WGS) entry which is preliminary data.</text>
</comment>
<reference evidence="7" key="1">
    <citation type="submission" date="2022-12" db="EMBL/GenBank/DDBJ databases">
        <authorList>
            <person name="Petersen C."/>
        </authorList>
    </citation>
    <scope>NUCLEOTIDE SEQUENCE</scope>
    <source>
        <strain evidence="7">IBT 15544</strain>
    </source>
</reference>
<feature type="region of interest" description="Disordered" evidence="5">
    <location>
        <begin position="573"/>
        <end position="638"/>
    </location>
</feature>
<keyword evidence="2 6" id="KW-0812">Transmembrane</keyword>
<evidence type="ECO:0000313" key="7">
    <source>
        <dbReference type="EMBL" id="KAJ5212517.1"/>
    </source>
</evidence>
<feature type="compositionally biased region" description="Polar residues" evidence="5">
    <location>
        <begin position="252"/>
        <end position="275"/>
    </location>
</feature>
<dbReference type="RefSeq" id="XP_058310687.1">
    <property type="nucleotide sequence ID" value="XM_058451225.1"/>
</dbReference>
<dbReference type="Gene3D" id="2.120.10.80">
    <property type="entry name" value="Kelch-type beta propeller"/>
    <property type="match status" value="1"/>
</dbReference>
<feature type="compositionally biased region" description="Polar residues" evidence="5">
    <location>
        <begin position="622"/>
        <end position="632"/>
    </location>
</feature>
<sequence length="699" mass="73132">MTVPTPPIELSGHCSVIYGNTLYAYSPNGFVSIPLKENGNWTTLEPPKARVTGAACVTGAIEGKENDQGLYVIGGAGASSDYSGLQRYSFADKKWTTLQSSATSLTNRQYHGAAYIQSSSSILVYGGSVGTNAPSSSTFLFSTESPYAIDSKPDQGAPAATDPMLLPWSDSQVALVGGSTDTAIYVYSLSGGWAASGASLSDPVPSSIHCALVNSGNSKILEAFDMSASPNTVTSYALVNDGKPESPAGQVGASSGKRSLSDYPTYNGTLSPTSTRSDYALAQGENLVVLSSGRGHNSLAIFNSTSNGWVNSTVLFYGSGQQHTLNTTTTNTSTTSTTPTATSSPTVTSHTTSPTPAAAAASGSDSSDNYKTIIGATLGSVCGLVLILLAILFLLRREKQKRQQNGQAKGGNSKDRLSFQDQGIEPLAGGAYPMARSPVPVASMSNDSLAILSGRATGEKSLMPPPGNVGYGLGKGRTSPLSTIPSSGLAPSSIYSEDVRQSVASTAPGNQPGDRTTDEGWGKYFQDSRSTNMAGMQSDRSTVSSVYTKSDYRGSAWPMSNLTPLNFGFLDQPQPLGRVHSGSPTTADPSPGRSLVIPEGQSARISSADSISVASEDDPHDTNWTSRGQSSWLGRPTSSNYTTSFYNTSTQDIPSQAARQSNARRSSIIIRDDIDELPIQGRSDQVNSDMSWLNLHAGR</sequence>
<evidence type="ECO:0000256" key="4">
    <source>
        <dbReference type="ARBA" id="ARBA00023136"/>
    </source>
</evidence>
<accession>A0A9W9N3I3</accession>
<keyword evidence="8" id="KW-1185">Reference proteome</keyword>